<organism evidence="2 3">
    <name type="scientific">Cymbomonas tetramitiformis</name>
    <dbReference type="NCBI Taxonomy" id="36881"/>
    <lineage>
        <taxon>Eukaryota</taxon>
        <taxon>Viridiplantae</taxon>
        <taxon>Chlorophyta</taxon>
        <taxon>Pyramimonadophyceae</taxon>
        <taxon>Pyramimonadales</taxon>
        <taxon>Pyramimonadaceae</taxon>
        <taxon>Cymbomonas</taxon>
    </lineage>
</organism>
<gene>
    <name evidence="2" type="ORF">CYMTET_19578</name>
</gene>
<feature type="region of interest" description="Disordered" evidence="1">
    <location>
        <begin position="1"/>
        <end position="58"/>
    </location>
</feature>
<sequence length="529" mass="56772">MSAAANAPLGSRLRAARAASGGSPHSTPASSPGGDDDPIIRMSSLRSRPTPISRSATSAEFHANSDVWVSTPVRASQREEFTDKLDFAFSYGEELSKLLCAHGFKPKIGITLDTPEAESDFAVLLANMSHVFGPVSRDEFLKLLDLDNEYEVYHWTLNELIYIVLPTVLRGTALTLYEESSLVHPHDGRCALQRLRYHVEGIGDPNPHRFWVRLRAVVIDETIEPAPQLAVFRMLADKHRKLNPTYADRDLVQDLYAVLRASATSSPHFAPLYLVVLRELGMGQPFTYSSLALRISKVFRDEFPLARRSEPVSGGGSSAAGGGARGGGGGSPGGSAYSFGSRRREKPVGDWKPVKGVRYLQWEGKGSPCVTCFRLWAVTDAHLGTAGVCPYSCTKAFNPDRVPPDAPPPPSKPPPLSAWPPSAAPAARALQAEPEPQDDTVPQGPAVMHVRSIEPAPDSYEMDGGPVIGLDAGEAAWVPGAMALSGYIDEEDDADWPAFRSGPVYIPPTVLGKSTVTDHGVAPPSGGAP</sequence>
<feature type="region of interest" description="Disordered" evidence="1">
    <location>
        <begin position="402"/>
        <end position="444"/>
    </location>
</feature>
<feature type="region of interest" description="Disordered" evidence="1">
    <location>
        <begin position="308"/>
        <end position="347"/>
    </location>
</feature>
<evidence type="ECO:0000256" key="1">
    <source>
        <dbReference type="SAM" id="MobiDB-lite"/>
    </source>
</evidence>
<feature type="compositionally biased region" description="Low complexity" evidence="1">
    <location>
        <begin position="419"/>
        <end position="434"/>
    </location>
</feature>
<keyword evidence="3" id="KW-1185">Reference proteome</keyword>
<feature type="compositionally biased region" description="Polar residues" evidence="1">
    <location>
        <begin position="44"/>
        <end position="58"/>
    </location>
</feature>
<accession>A0AAE0G5Q5</accession>
<feature type="region of interest" description="Disordered" evidence="1">
    <location>
        <begin position="510"/>
        <end position="529"/>
    </location>
</feature>
<dbReference type="EMBL" id="LGRX02009155">
    <property type="protein sequence ID" value="KAK3272110.1"/>
    <property type="molecule type" value="Genomic_DNA"/>
</dbReference>
<feature type="compositionally biased region" description="Pro residues" evidence="1">
    <location>
        <begin position="404"/>
        <end position="418"/>
    </location>
</feature>
<evidence type="ECO:0000313" key="3">
    <source>
        <dbReference type="Proteomes" id="UP001190700"/>
    </source>
</evidence>
<feature type="compositionally biased region" description="Gly residues" evidence="1">
    <location>
        <begin position="313"/>
        <end position="333"/>
    </location>
</feature>
<feature type="compositionally biased region" description="Low complexity" evidence="1">
    <location>
        <begin position="7"/>
        <end position="24"/>
    </location>
</feature>
<evidence type="ECO:0000313" key="2">
    <source>
        <dbReference type="EMBL" id="KAK3272110.1"/>
    </source>
</evidence>
<reference evidence="2 3" key="1">
    <citation type="journal article" date="2015" name="Genome Biol. Evol.">
        <title>Comparative Genomics of a Bacterivorous Green Alga Reveals Evolutionary Causalities and Consequences of Phago-Mixotrophic Mode of Nutrition.</title>
        <authorList>
            <person name="Burns J.A."/>
            <person name="Paasch A."/>
            <person name="Narechania A."/>
            <person name="Kim E."/>
        </authorList>
    </citation>
    <scope>NUCLEOTIDE SEQUENCE [LARGE SCALE GENOMIC DNA]</scope>
    <source>
        <strain evidence="2 3">PLY_AMNH</strain>
    </source>
</reference>
<dbReference type="Proteomes" id="UP001190700">
    <property type="component" value="Unassembled WGS sequence"/>
</dbReference>
<dbReference type="AlphaFoldDB" id="A0AAE0G5Q5"/>
<protein>
    <submittedName>
        <fullName evidence="2">Uncharacterized protein</fullName>
    </submittedName>
</protein>
<proteinExistence type="predicted"/>
<name>A0AAE0G5Q5_9CHLO</name>
<comment type="caution">
    <text evidence="2">The sequence shown here is derived from an EMBL/GenBank/DDBJ whole genome shotgun (WGS) entry which is preliminary data.</text>
</comment>